<evidence type="ECO:0000313" key="2">
    <source>
        <dbReference type="Proteomes" id="UP000829685"/>
    </source>
</evidence>
<keyword evidence="2" id="KW-1185">Reference proteome</keyword>
<dbReference type="InterPro" id="IPR021848">
    <property type="entry name" value="HODM_asu-like"/>
</dbReference>
<accession>A0A9P9WW68</accession>
<dbReference type="Pfam" id="PF11927">
    <property type="entry name" value="HODM_asu-like"/>
    <property type="match status" value="1"/>
</dbReference>
<sequence>MGTSKIKARRWTSYAEAANSYTGLQRTSISELINIDQDYFTRLARREEILRDAPELTARSTPAGADAVYELYQFLVRVYLPRRYPTLFQIMPRVLQNMVSGQQYPLDSPSSATLALKSIATLVDEDFIILLPSSSSAEYEVHAYLICFASGFNLPNLLNSNISELHKPLPGYAEKLQRSMNRWFQRLEAHLRAELQHLHRLPKTKAIVLTFKTYMYPLSVLKQEGEGENLAQAIEGLSKGNVPEMSEYKGSHLWGRAVCNYLRS</sequence>
<dbReference type="EMBL" id="JAFIMR010000003">
    <property type="protein sequence ID" value="KAI1880375.1"/>
    <property type="molecule type" value="Genomic_DNA"/>
</dbReference>
<organism evidence="1 2">
    <name type="scientific">Neoarthrinium moseri</name>
    <dbReference type="NCBI Taxonomy" id="1658444"/>
    <lineage>
        <taxon>Eukaryota</taxon>
        <taxon>Fungi</taxon>
        <taxon>Dikarya</taxon>
        <taxon>Ascomycota</taxon>
        <taxon>Pezizomycotina</taxon>
        <taxon>Sordariomycetes</taxon>
        <taxon>Xylariomycetidae</taxon>
        <taxon>Amphisphaeriales</taxon>
        <taxon>Apiosporaceae</taxon>
        <taxon>Neoarthrinium</taxon>
    </lineage>
</organism>
<reference evidence="1" key="1">
    <citation type="submission" date="2021-03" db="EMBL/GenBank/DDBJ databases">
        <title>Revisited historic fungal species revealed as producer of novel bioactive compounds through whole genome sequencing and comparative genomics.</title>
        <authorList>
            <person name="Vignolle G.A."/>
            <person name="Hochenegger N."/>
            <person name="Mach R.L."/>
            <person name="Mach-Aigner A.R."/>
            <person name="Javad Rahimi M."/>
            <person name="Salim K.A."/>
            <person name="Chan C.M."/>
            <person name="Lim L.B.L."/>
            <person name="Cai F."/>
            <person name="Druzhinina I.S."/>
            <person name="U'Ren J.M."/>
            <person name="Derntl C."/>
        </authorList>
    </citation>
    <scope>NUCLEOTIDE SEQUENCE</scope>
    <source>
        <strain evidence="1">TUCIM 5799</strain>
    </source>
</reference>
<evidence type="ECO:0000313" key="1">
    <source>
        <dbReference type="EMBL" id="KAI1880375.1"/>
    </source>
</evidence>
<proteinExistence type="predicted"/>
<gene>
    <name evidence="1" type="ORF">JX265_001996</name>
</gene>
<protein>
    <submittedName>
        <fullName evidence="1">Uncharacterized protein</fullName>
    </submittedName>
</protein>
<dbReference type="AlphaFoldDB" id="A0A9P9WW68"/>
<comment type="caution">
    <text evidence="1">The sequence shown here is derived from an EMBL/GenBank/DDBJ whole genome shotgun (WGS) entry which is preliminary data.</text>
</comment>
<dbReference type="Proteomes" id="UP000829685">
    <property type="component" value="Unassembled WGS sequence"/>
</dbReference>
<name>A0A9P9WW68_9PEZI</name>